<organism evidence="10 11">
    <name type="scientific">Babesia gibsoni</name>
    <dbReference type="NCBI Taxonomy" id="33632"/>
    <lineage>
        <taxon>Eukaryota</taxon>
        <taxon>Sar</taxon>
        <taxon>Alveolata</taxon>
        <taxon>Apicomplexa</taxon>
        <taxon>Aconoidasida</taxon>
        <taxon>Piroplasmida</taxon>
        <taxon>Babesiidae</taxon>
        <taxon>Babesia</taxon>
    </lineage>
</organism>
<dbReference type="SUPFAM" id="SSF48537">
    <property type="entry name" value="Phospholipase C/P1 nuclease"/>
    <property type="match status" value="1"/>
</dbReference>
<dbReference type="Proteomes" id="UP001230268">
    <property type="component" value="Unassembled WGS sequence"/>
</dbReference>
<evidence type="ECO:0000256" key="5">
    <source>
        <dbReference type="ARBA" id="ARBA00022801"/>
    </source>
</evidence>
<dbReference type="InterPro" id="IPR003154">
    <property type="entry name" value="S1/P1nuclease"/>
</dbReference>
<evidence type="ECO:0000313" key="11">
    <source>
        <dbReference type="Proteomes" id="UP001230268"/>
    </source>
</evidence>
<dbReference type="AlphaFoldDB" id="A0AAD8PDB8"/>
<evidence type="ECO:0000256" key="3">
    <source>
        <dbReference type="ARBA" id="ARBA00022723"/>
    </source>
</evidence>
<sequence length="393" mass="45909">MRIACVLSFFFMHILSIQKAFAWNELCREAIELTAMSAITMDRLRRLKALLRGHDLVDYTWWAAEVRRRIPQSAPLHKQPQTDKTCETFESTCENGLCLIGGLKFFFAKLMNSGYSISNNKTKFPVPVMKYPKDIKFAATDNLKYLVVLLSDLHYPFNLDLISPDSVGERLVDLSGLPMWEEESVKKLHTTKPTLHQFISDVYMPQYIKTNSDAWYGSWTNVDVLGSRYKVEQESFNRNTWDIFEIWANETANLNCTQLVNKKDYIVETNVIRMTEALLEKISNVLRFQIVLAGARIAIVINYILSNREISYSSKTGLIIEKDPKDVYTSDDYSFMFMLLLMLFIGVMCFKYFMLACKQMYDDNIRMHVDFAIQRMRERYKKRHMPHLDIQQG</sequence>
<keyword evidence="8" id="KW-1133">Transmembrane helix</keyword>
<dbReference type="GO" id="GO:0046872">
    <property type="term" value="F:metal ion binding"/>
    <property type="evidence" value="ECO:0007669"/>
    <property type="project" value="UniProtKB-KW"/>
</dbReference>
<evidence type="ECO:0000256" key="9">
    <source>
        <dbReference type="SAM" id="SignalP"/>
    </source>
</evidence>
<keyword evidence="9" id="KW-0732">Signal</keyword>
<keyword evidence="5" id="KW-0378">Hydrolase</keyword>
<keyword evidence="8" id="KW-0472">Membrane</keyword>
<keyword evidence="6" id="KW-1015">Disulfide bond</keyword>
<evidence type="ECO:0008006" key="12">
    <source>
        <dbReference type="Google" id="ProtNLM"/>
    </source>
</evidence>
<feature type="signal peptide" evidence="9">
    <location>
        <begin position="1"/>
        <end position="22"/>
    </location>
</feature>
<dbReference type="InterPro" id="IPR008947">
    <property type="entry name" value="PLipase_C/P1_nuclease_dom_sf"/>
</dbReference>
<name>A0AAD8PDB8_BABGI</name>
<proteinExistence type="inferred from homology"/>
<reference evidence="10" key="1">
    <citation type="submission" date="2023-08" db="EMBL/GenBank/DDBJ databases">
        <title>Draft sequence of the Babesia gibsoni genome.</title>
        <authorList>
            <person name="Yamagishi J.Y."/>
            <person name="Xuan X.X."/>
        </authorList>
    </citation>
    <scope>NUCLEOTIDE SEQUENCE</scope>
    <source>
        <strain evidence="10">Azabu</strain>
    </source>
</reference>
<evidence type="ECO:0000313" key="10">
    <source>
        <dbReference type="EMBL" id="KAK1441931.1"/>
    </source>
</evidence>
<evidence type="ECO:0000256" key="8">
    <source>
        <dbReference type="SAM" id="Phobius"/>
    </source>
</evidence>
<dbReference type="GO" id="GO:0003676">
    <property type="term" value="F:nucleic acid binding"/>
    <property type="evidence" value="ECO:0007669"/>
    <property type="project" value="InterPro"/>
</dbReference>
<keyword evidence="3" id="KW-0479">Metal-binding</keyword>
<dbReference type="EMBL" id="JAVEPI010000005">
    <property type="protein sequence ID" value="KAK1441931.1"/>
    <property type="molecule type" value="Genomic_DNA"/>
</dbReference>
<keyword evidence="4" id="KW-0255">Endonuclease</keyword>
<evidence type="ECO:0000256" key="4">
    <source>
        <dbReference type="ARBA" id="ARBA00022759"/>
    </source>
</evidence>
<evidence type="ECO:0000256" key="2">
    <source>
        <dbReference type="ARBA" id="ARBA00022722"/>
    </source>
</evidence>
<dbReference type="Gene3D" id="1.10.575.10">
    <property type="entry name" value="P1 Nuclease"/>
    <property type="match status" value="1"/>
</dbReference>
<dbReference type="GO" id="GO:0006308">
    <property type="term" value="P:DNA catabolic process"/>
    <property type="evidence" value="ECO:0007669"/>
    <property type="project" value="InterPro"/>
</dbReference>
<comment type="caution">
    <text evidence="10">The sequence shown here is derived from an EMBL/GenBank/DDBJ whole genome shotgun (WGS) entry which is preliminary data.</text>
</comment>
<keyword evidence="8" id="KW-0812">Transmembrane</keyword>
<evidence type="ECO:0000256" key="6">
    <source>
        <dbReference type="ARBA" id="ARBA00023157"/>
    </source>
</evidence>
<dbReference type="GO" id="GO:0004519">
    <property type="term" value="F:endonuclease activity"/>
    <property type="evidence" value="ECO:0007669"/>
    <property type="project" value="UniProtKB-KW"/>
</dbReference>
<dbReference type="GO" id="GO:0016788">
    <property type="term" value="F:hydrolase activity, acting on ester bonds"/>
    <property type="evidence" value="ECO:0007669"/>
    <property type="project" value="InterPro"/>
</dbReference>
<feature type="chain" id="PRO_5041978636" description="S1/P1nuclease" evidence="9">
    <location>
        <begin position="23"/>
        <end position="393"/>
    </location>
</feature>
<dbReference type="Pfam" id="PF02265">
    <property type="entry name" value="S1-P1_nuclease"/>
    <property type="match status" value="1"/>
</dbReference>
<accession>A0AAD8PDB8</accession>
<feature type="transmembrane region" description="Helical" evidence="8">
    <location>
        <begin position="333"/>
        <end position="357"/>
    </location>
</feature>
<evidence type="ECO:0000256" key="7">
    <source>
        <dbReference type="ARBA" id="ARBA00023180"/>
    </source>
</evidence>
<evidence type="ECO:0000256" key="1">
    <source>
        <dbReference type="ARBA" id="ARBA00009547"/>
    </source>
</evidence>
<comment type="similarity">
    <text evidence="1">Belongs to the nuclease type I family.</text>
</comment>
<keyword evidence="2" id="KW-0540">Nuclease</keyword>
<keyword evidence="11" id="KW-1185">Reference proteome</keyword>
<protein>
    <recommendedName>
        <fullName evidence="12">S1/P1nuclease</fullName>
    </recommendedName>
</protein>
<keyword evidence="7" id="KW-0325">Glycoprotein</keyword>
<gene>
    <name evidence="10" type="ORF">BgAZ_502630</name>
</gene>